<dbReference type="InterPro" id="IPR011051">
    <property type="entry name" value="RmlC_Cupin_sf"/>
</dbReference>
<dbReference type="InterPro" id="IPR014710">
    <property type="entry name" value="RmlC-like_jellyroll"/>
</dbReference>
<dbReference type="PANTHER" id="PTHR33387:SF3">
    <property type="entry name" value="DUF985 DOMAIN-CONTAINING PROTEIN"/>
    <property type="match status" value="1"/>
</dbReference>
<name>A0ABV3U231_9GAMM</name>
<gene>
    <name evidence="2" type="ORF">AB4876_03450</name>
</gene>
<evidence type="ECO:0000313" key="3">
    <source>
        <dbReference type="Proteomes" id="UP001557485"/>
    </source>
</evidence>
<dbReference type="SUPFAM" id="SSF51182">
    <property type="entry name" value="RmlC-like cupins"/>
    <property type="match status" value="1"/>
</dbReference>
<comment type="caution">
    <text evidence="2">The sequence shown here is derived from an EMBL/GenBank/DDBJ whole genome shotgun (WGS) entry which is preliminary data.</text>
</comment>
<dbReference type="PANTHER" id="PTHR33387">
    <property type="entry name" value="RMLC-LIKE JELLY ROLL FOLD PROTEIN"/>
    <property type="match status" value="1"/>
</dbReference>
<sequence>MNSATVIAQLGLEPHLEGGYFRRSYTAPHALNGRAAMSAIYYLLSTASPRGHLHRNRSDILHFWQGGSALHYTLISPTGELSQPVMGPDISKGEVLQMLVPGGYWKASELKDHHSANCDYGLISEAVCPGFDFADHELASAAQIQRDYPEHWPAVAHLISSAIRDDKNQ</sequence>
<dbReference type="RefSeq" id="WP_368380249.1">
    <property type="nucleotide sequence ID" value="NZ_JBFRYA010000002.1"/>
</dbReference>
<dbReference type="Pfam" id="PF06172">
    <property type="entry name" value="Cupin_5"/>
    <property type="match status" value="1"/>
</dbReference>
<organism evidence="2 3">
    <name type="scientific">Zhongshania guokunii</name>
    <dbReference type="NCBI Taxonomy" id="641783"/>
    <lineage>
        <taxon>Bacteria</taxon>
        <taxon>Pseudomonadati</taxon>
        <taxon>Pseudomonadota</taxon>
        <taxon>Gammaproteobacteria</taxon>
        <taxon>Cellvibrionales</taxon>
        <taxon>Spongiibacteraceae</taxon>
        <taxon>Zhongshania</taxon>
    </lineage>
</organism>
<dbReference type="Proteomes" id="UP001557485">
    <property type="component" value="Unassembled WGS sequence"/>
</dbReference>
<dbReference type="InterPro" id="IPR039935">
    <property type="entry name" value="YML079W-like"/>
</dbReference>
<dbReference type="Gene3D" id="2.60.120.10">
    <property type="entry name" value="Jelly Rolls"/>
    <property type="match status" value="1"/>
</dbReference>
<protein>
    <submittedName>
        <fullName evidence="2">Cupin domain-containing protein</fullName>
    </submittedName>
</protein>
<accession>A0ABV3U231</accession>
<keyword evidence="3" id="KW-1185">Reference proteome</keyword>
<dbReference type="EMBL" id="JBFRYA010000002">
    <property type="protein sequence ID" value="MEX1667950.1"/>
    <property type="molecule type" value="Genomic_DNA"/>
</dbReference>
<evidence type="ECO:0000313" key="2">
    <source>
        <dbReference type="EMBL" id="MEX1667950.1"/>
    </source>
</evidence>
<dbReference type="InterPro" id="IPR009327">
    <property type="entry name" value="Cupin_DUF985"/>
</dbReference>
<reference evidence="2 3" key="1">
    <citation type="journal article" date="2011" name="Int. J. Syst. Evol. Microbiol.">
        <title>Zhongshania antarctica gen. nov., sp. nov. and Zhongshania guokunii sp. nov., gammaproteobacteria respectively isolated from coastal attached (fast) ice and surface seawater of the Antarctic.</title>
        <authorList>
            <person name="Li H.J."/>
            <person name="Zhang X.Y."/>
            <person name="Chen C.X."/>
            <person name="Zhang Y.J."/>
            <person name="Gao Z.M."/>
            <person name="Yu Y."/>
            <person name="Chen X.L."/>
            <person name="Chen B."/>
            <person name="Zhang Y.Z."/>
        </authorList>
    </citation>
    <scope>NUCLEOTIDE SEQUENCE [LARGE SCALE GENOMIC DNA]</scope>
    <source>
        <strain evidence="2 3">ZS6-22T</strain>
    </source>
</reference>
<evidence type="ECO:0000259" key="1">
    <source>
        <dbReference type="Pfam" id="PF06172"/>
    </source>
</evidence>
<dbReference type="CDD" id="cd06121">
    <property type="entry name" value="cupin_YML079wp"/>
    <property type="match status" value="1"/>
</dbReference>
<proteinExistence type="predicted"/>
<feature type="domain" description="DUF985" evidence="1">
    <location>
        <begin position="5"/>
        <end position="139"/>
    </location>
</feature>